<keyword evidence="8" id="KW-1185">Reference proteome</keyword>
<protein>
    <submittedName>
        <fullName evidence="7">GRRM system radical SAM/SPASM domain protein</fullName>
    </submittedName>
</protein>
<dbReference type="PANTHER" id="PTHR43273:SF8">
    <property type="entry name" value="RADICAL SAM DOMAIN PROTEIN"/>
    <property type="match status" value="1"/>
</dbReference>
<dbReference type="SUPFAM" id="SSF102114">
    <property type="entry name" value="Radical SAM enzymes"/>
    <property type="match status" value="1"/>
</dbReference>
<comment type="cofactor">
    <cofactor evidence="1">
        <name>[4Fe-4S] cluster</name>
        <dbReference type="ChEBI" id="CHEBI:49883"/>
    </cofactor>
</comment>
<dbReference type="SFLD" id="SFLDG01072">
    <property type="entry name" value="dehydrogenase_like"/>
    <property type="match status" value="1"/>
</dbReference>
<organism evidence="7 8">
    <name type="scientific">Phyllobacterium brassicacearum</name>
    <dbReference type="NCBI Taxonomy" id="314235"/>
    <lineage>
        <taxon>Bacteria</taxon>
        <taxon>Pseudomonadati</taxon>
        <taxon>Pseudomonadota</taxon>
        <taxon>Alphaproteobacteria</taxon>
        <taxon>Hyphomicrobiales</taxon>
        <taxon>Phyllobacteriaceae</taxon>
        <taxon>Phyllobacterium</taxon>
    </lineage>
</organism>
<dbReference type="Pfam" id="PF04055">
    <property type="entry name" value="Radical_SAM"/>
    <property type="match status" value="1"/>
</dbReference>
<dbReference type="PROSITE" id="PS51918">
    <property type="entry name" value="RADICAL_SAM"/>
    <property type="match status" value="1"/>
</dbReference>
<dbReference type="EMBL" id="PGGO01000034">
    <property type="protein sequence ID" value="PSH61735.1"/>
    <property type="molecule type" value="Genomic_DNA"/>
</dbReference>
<dbReference type="SFLD" id="SFLDG01386">
    <property type="entry name" value="main_SPASM_domain-containing"/>
    <property type="match status" value="1"/>
</dbReference>
<dbReference type="InterPro" id="IPR026357">
    <property type="entry name" value="rSAM_SPASM_GrrM_OscB"/>
</dbReference>
<dbReference type="RefSeq" id="WP_106714068.1">
    <property type="nucleotide sequence ID" value="NZ_PGGO01000034.1"/>
</dbReference>
<dbReference type="SFLD" id="SFLDS00029">
    <property type="entry name" value="Radical_SAM"/>
    <property type="match status" value="1"/>
</dbReference>
<dbReference type="GO" id="GO:0046872">
    <property type="term" value="F:metal ion binding"/>
    <property type="evidence" value="ECO:0007669"/>
    <property type="project" value="UniProtKB-KW"/>
</dbReference>
<dbReference type="AlphaFoldDB" id="A0A2P7B5J1"/>
<reference evidence="8" key="1">
    <citation type="submission" date="2017-11" db="EMBL/GenBank/DDBJ databases">
        <authorList>
            <person name="Kuznetsova I."/>
            <person name="Sazanova A."/>
            <person name="Chirak E."/>
            <person name="Safronova V."/>
            <person name="Willems A."/>
        </authorList>
    </citation>
    <scope>NUCLEOTIDE SEQUENCE [LARGE SCALE GENOMIC DNA]</scope>
    <source>
        <strain evidence="8">STM 196</strain>
    </source>
</reference>
<accession>A0A2P7B5J1</accession>
<dbReference type="CDD" id="cd01335">
    <property type="entry name" value="Radical_SAM"/>
    <property type="match status" value="1"/>
</dbReference>
<dbReference type="PANTHER" id="PTHR43273">
    <property type="entry name" value="ANAEROBIC SULFATASE-MATURATING ENZYME HOMOLOG ASLB-RELATED"/>
    <property type="match status" value="1"/>
</dbReference>
<evidence type="ECO:0000313" key="8">
    <source>
        <dbReference type="Proteomes" id="UP000241444"/>
    </source>
</evidence>
<feature type="domain" description="Radical SAM core" evidence="6">
    <location>
        <begin position="2"/>
        <end position="226"/>
    </location>
</feature>
<keyword evidence="4" id="KW-0408">Iron</keyword>
<dbReference type="InterPro" id="IPR058240">
    <property type="entry name" value="rSAM_sf"/>
</dbReference>
<gene>
    <name evidence="7" type="ORF">CU102_26515</name>
</gene>
<keyword evidence="5" id="KW-0411">Iron-sulfur</keyword>
<evidence type="ECO:0000256" key="4">
    <source>
        <dbReference type="ARBA" id="ARBA00023004"/>
    </source>
</evidence>
<evidence type="ECO:0000256" key="5">
    <source>
        <dbReference type="ARBA" id="ARBA00023014"/>
    </source>
</evidence>
<dbReference type="Proteomes" id="UP000241444">
    <property type="component" value="Unassembled WGS sequence"/>
</dbReference>
<dbReference type="InterPro" id="IPR013785">
    <property type="entry name" value="Aldolase_TIM"/>
</dbReference>
<evidence type="ECO:0000313" key="7">
    <source>
        <dbReference type="EMBL" id="PSH61735.1"/>
    </source>
</evidence>
<evidence type="ECO:0000259" key="6">
    <source>
        <dbReference type="PROSITE" id="PS51918"/>
    </source>
</evidence>
<keyword evidence="2" id="KW-0949">S-adenosyl-L-methionine</keyword>
<name>A0A2P7B5J1_9HYPH</name>
<dbReference type="GO" id="GO:0051536">
    <property type="term" value="F:iron-sulfur cluster binding"/>
    <property type="evidence" value="ECO:0007669"/>
    <property type="project" value="UniProtKB-KW"/>
</dbReference>
<dbReference type="Gene3D" id="3.20.20.70">
    <property type="entry name" value="Aldolase class I"/>
    <property type="match status" value="1"/>
</dbReference>
<keyword evidence="3" id="KW-0479">Metal-binding</keyword>
<evidence type="ECO:0000256" key="1">
    <source>
        <dbReference type="ARBA" id="ARBA00001966"/>
    </source>
</evidence>
<dbReference type="NCBIfam" id="TIGR04261">
    <property type="entry name" value="rSAM_GlyRichRpt"/>
    <property type="match status" value="1"/>
</dbReference>
<dbReference type="InterPro" id="IPR007197">
    <property type="entry name" value="rSAM"/>
</dbReference>
<comment type="caution">
    <text evidence="7">The sequence shown here is derived from an EMBL/GenBank/DDBJ whole genome shotgun (WGS) entry which is preliminary data.</text>
</comment>
<proteinExistence type="predicted"/>
<dbReference type="InterPro" id="IPR023867">
    <property type="entry name" value="Sulphatase_maturase_rSAM"/>
</dbReference>
<evidence type="ECO:0000256" key="2">
    <source>
        <dbReference type="ARBA" id="ARBA00022691"/>
    </source>
</evidence>
<evidence type="ECO:0000256" key="3">
    <source>
        <dbReference type="ARBA" id="ARBA00022723"/>
    </source>
</evidence>
<dbReference type="SFLD" id="SFLDG01067">
    <property type="entry name" value="SPASM/twitch_domain_containing"/>
    <property type="match status" value="1"/>
</dbReference>
<dbReference type="GO" id="GO:0016491">
    <property type="term" value="F:oxidoreductase activity"/>
    <property type="evidence" value="ECO:0007669"/>
    <property type="project" value="InterPro"/>
</dbReference>
<sequence length="373" mass="41704">MPGAGPIRLVVVQPTPFCNINCSYCYLTRRNDRARMSMEVIDAVGQSILASPLAATDVSVVWHAGEPTMVPIAWYERAFSQLATVPGVRLHHSFQTNGVAVNSDWIDLWRRWNVRVGVSIDGPREINDRHRRTRGDRGSFDAAINGLRRLRESGYPFHVISVLTRSSLEQPDELMDFYLSEGITYVCFNVEEEEGEHRTSSLAVESDASAAYAAYLRRFVKRMQTDQQAPRCREVDAVTSLITAGVEARRHNPQVNPLEIVSVAVNGDMSTYSPELMGVRSDRFNNFIFGNVLTHPVEAILEHPAFLELRDEIERGISACEKTCPYFGVCGGGAPSNKFFEHRTCASTETLYCRLTRKAVINAVLPELEAAYA</sequence>